<dbReference type="AlphaFoldDB" id="A0A6C0BF62"/>
<protein>
    <submittedName>
        <fullName evidence="2">Uncharacterized protein</fullName>
    </submittedName>
</protein>
<evidence type="ECO:0000313" key="2">
    <source>
        <dbReference type="EMBL" id="QHS90229.1"/>
    </source>
</evidence>
<keyword evidence="1" id="KW-0812">Transmembrane</keyword>
<accession>A0A6C0BF62</accession>
<sequence length="100" mass="11681">MTDLIGGYILFDVLFIYVYILFIHTLTGINENYIIKTIIGILFLLLIISLIVMSYLEKTNSGIPDYLYDIVLYSHLILYIISIGFLTYVFYILKQSVYFT</sequence>
<proteinExistence type="predicted"/>
<organism evidence="2">
    <name type="scientific">viral metagenome</name>
    <dbReference type="NCBI Taxonomy" id="1070528"/>
    <lineage>
        <taxon>unclassified sequences</taxon>
        <taxon>metagenomes</taxon>
        <taxon>organismal metagenomes</taxon>
    </lineage>
</organism>
<name>A0A6C0BF62_9ZZZZ</name>
<feature type="transmembrane region" description="Helical" evidence="1">
    <location>
        <begin position="76"/>
        <end position="93"/>
    </location>
</feature>
<evidence type="ECO:0000256" key="1">
    <source>
        <dbReference type="SAM" id="Phobius"/>
    </source>
</evidence>
<keyword evidence="1" id="KW-1133">Transmembrane helix</keyword>
<feature type="transmembrane region" description="Helical" evidence="1">
    <location>
        <begin position="33"/>
        <end position="56"/>
    </location>
</feature>
<feature type="transmembrane region" description="Helical" evidence="1">
    <location>
        <begin position="6"/>
        <end position="26"/>
    </location>
</feature>
<reference evidence="2" key="1">
    <citation type="journal article" date="2020" name="Nature">
        <title>Giant virus diversity and host interactions through global metagenomics.</title>
        <authorList>
            <person name="Schulz F."/>
            <person name="Roux S."/>
            <person name="Paez-Espino D."/>
            <person name="Jungbluth S."/>
            <person name="Walsh D.A."/>
            <person name="Denef V.J."/>
            <person name="McMahon K.D."/>
            <person name="Konstantinidis K.T."/>
            <person name="Eloe-Fadrosh E.A."/>
            <person name="Kyrpides N.C."/>
            <person name="Woyke T."/>
        </authorList>
    </citation>
    <scope>NUCLEOTIDE SEQUENCE</scope>
    <source>
        <strain evidence="2">GVMAG-M-3300010160-60</strain>
    </source>
</reference>
<keyword evidence="1" id="KW-0472">Membrane</keyword>
<dbReference type="EMBL" id="MN739130">
    <property type="protein sequence ID" value="QHS90229.1"/>
    <property type="molecule type" value="Genomic_DNA"/>
</dbReference>